<dbReference type="PANTHER" id="PTHR47197:SF3">
    <property type="entry name" value="DIHYDRO-HEME D1 DEHYDROGENASE"/>
    <property type="match status" value="1"/>
</dbReference>
<dbReference type="InterPro" id="IPR051200">
    <property type="entry name" value="Host-pathogen_enzymatic-act"/>
</dbReference>
<protein>
    <submittedName>
        <fullName evidence="4">40-residue YVTN family beta-propeller repeat-containing protein</fullName>
    </submittedName>
</protein>
<dbReference type="Proteomes" id="UP000192708">
    <property type="component" value="Unassembled WGS sequence"/>
</dbReference>
<reference evidence="4 5" key="1">
    <citation type="submission" date="2017-04" db="EMBL/GenBank/DDBJ databases">
        <authorList>
            <person name="Afonso C.L."/>
            <person name="Miller P.J."/>
            <person name="Scott M.A."/>
            <person name="Spackman E."/>
            <person name="Goraichik I."/>
            <person name="Dimitrov K.M."/>
            <person name="Suarez D.L."/>
            <person name="Swayne D.E."/>
        </authorList>
    </citation>
    <scope>NUCLEOTIDE SEQUENCE [LARGE SCALE GENOMIC DNA]</scope>
    <source>
        <strain evidence="4 5">VK13</strain>
    </source>
</reference>
<keyword evidence="1 2" id="KW-0732">Signal</keyword>
<sequence>MNTTFNLTYKTIICFLCLPAISLVMAQPVVQPNPVLVTNSTLSAPKLAIVLNSGSASISRIDMQKRAVIDDYPVGKEPHHLMMTPDQKNLLVANAASDNLVVINPVTGEKKQTIPNIYDPYQLGFSPDSKWFVVAGNRLDRVDIYSVVNGEIKQPPKILKIPKTPSHINFTSDSKIAFVTLQDSNELVAIQLEQQTILWKMPVGKLPAGVWVTPGNKYLLVGLTGEDRVQVIDWRERRIVKSITTGRGAHNFRPLGDGKHIFISNRVDSTISKIDMDTLEKVADIKGLPAGPDCMDITPDQKEMWVSFRFSKKIGVINLTNNTLETTIKVGKSPHGIFFTPNAAWN</sequence>
<feature type="chain" id="PRO_5012800135" evidence="2">
    <location>
        <begin position="27"/>
        <end position="346"/>
    </location>
</feature>
<name>A0A1W2B198_9BURK</name>
<dbReference type="Gene3D" id="2.130.10.10">
    <property type="entry name" value="YVTN repeat-like/Quinoprotein amine dehydrogenase"/>
    <property type="match status" value="2"/>
</dbReference>
<dbReference type="STRING" id="1938817.SAMN06296008_11124"/>
<dbReference type="AlphaFoldDB" id="A0A1W2B198"/>
<feature type="signal peptide" evidence="2">
    <location>
        <begin position="1"/>
        <end position="26"/>
    </location>
</feature>
<evidence type="ECO:0000256" key="1">
    <source>
        <dbReference type="ARBA" id="ARBA00022729"/>
    </source>
</evidence>
<proteinExistence type="predicted"/>
<dbReference type="InterPro" id="IPR048433">
    <property type="entry name" value="YNCE-like_beta-prop"/>
</dbReference>
<dbReference type="InterPro" id="IPR011045">
    <property type="entry name" value="N2O_reductase_N"/>
</dbReference>
<organism evidence="4 5">
    <name type="scientific">Polynucleobacter kasalickyi</name>
    <dbReference type="NCBI Taxonomy" id="1938817"/>
    <lineage>
        <taxon>Bacteria</taxon>
        <taxon>Pseudomonadati</taxon>
        <taxon>Pseudomonadota</taxon>
        <taxon>Betaproteobacteria</taxon>
        <taxon>Burkholderiales</taxon>
        <taxon>Burkholderiaceae</taxon>
        <taxon>Polynucleobacter</taxon>
    </lineage>
</organism>
<evidence type="ECO:0000259" key="3">
    <source>
        <dbReference type="Pfam" id="PF21783"/>
    </source>
</evidence>
<evidence type="ECO:0000313" key="4">
    <source>
        <dbReference type="EMBL" id="SMC66743.1"/>
    </source>
</evidence>
<dbReference type="RefSeq" id="WP_234987009.1">
    <property type="nucleotide sequence ID" value="NZ_FWXJ01000011.1"/>
</dbReference>
<gene>
    <name evidence="4" type="ORF">SAMN06296008_11124</name>
</gene>
<dbReference type="SUPFAM" id="SSF50974">
    <property type="entry name" value="Nitrous oxide reductase, N-terminal domain"/>
    <property type="match status" value="1"/>
</dbReference>
<dbReference type="InterPro" id="IPR015943">
    <property type="entry name" value="WD40/YVTN_repeat-like_dom_sf"/>
</dbReference>
<keyword evidence="5" id="KW-1185">Reference proteome</keyword>
<dbReference type="PANTHER" id="PTHR47197">
    <property type="entry name" value="PROTEIN NIRF"/>
    <property type="match status" value="1"/>
</dbReference>
<accession>A0A1W2B198</accession>
<dbReference type="Pfam" id="PF21783">
    <property type="entry name" value="YNCE"/>
    <property type="match status" value="1"/>
</dbReference>
<feature type="domain" description="YNCE-like beta-propeller" evidence="3">
    <location>
        <begin position="12"/>
        <end position="339"/>
    </location>
</feature>
<evidence type="ECO:0000313" key="5">
    <source>
        <dbReference type="Proteomes" id="UP000192708"/>
    </source>
</evidence>
<evidence type="ECO:0000256" key="2">
    <source>
        <dbReference type="SAM" id="SignalP"/>
    </source>
</evidence>
<dbReference type="EMBL" id="FWXJ01000011">
    <property type="protein sequence ID" value="SMC66743.1"/>
    <property type="molecule type" value="Genomic_DNA"/>
</dbReference>